<dbReference type="Pfam" id="PF04003">
    <property type="entry name" value="Utp12"/>
    <property type="match status" value="1"/>
</dbReference>
<evidence type="ECO:0000256" key="4">
    <source>
        <dbReference type="SAM" id="MobiDB-lite"/>
    </source>
</evidence>
<dbReference type="OrthoDB" id="30195at2759"/>
<dbReference type="InterPro" id="IPR011047">
    <property type="entry name" value="Quinoprotein_ADH-like_sf"/>
</dbReference>
<dbReference type="EMBL" id="RSCD01000008">
    <property type="protein sequence ID" value="RSH91154.1"/>
    <property type="molecule type" value="Genomic_DNA"/>
</dbReference>
<dbReference type="InterPro" id="IPR052414">
    <property type="entry name" value="U3_snoRNA-assoc_WDR"/>
</dbReference>
<feature type="compositionally biased region" description="Low complexity" evidence="4">
    <location>
        <begin position="13"/>
        <end position="22"/>
    </location>
</feature>
<dbReference type="GO" id="GO:0005730">
    <property type="term" value="C:nucleolus"/>
    <property type="evidence" value="ECO:0007669"/>
    <property type="project" value="UniProtKB-SubCell"/>
</dbReference>
<dbReference type="GO" id="GO:0000462">
    <property type="term" value="P:maturation of SSU-rRNA from tricistronic rRNA transcript (SSU-rRNA, 5.8S rRNA, LSU-rRNA)"/>
    <property type="evidence" value="ECO:0007669"/>
    <property type="project" value="TreeGrafter"/>
</dbReference>
<comment type="caution">
    <text evidence="6">The sequence shown here is derived from an EMBL/GenBank/DDBJ whole genome shotgun (WGS) entry which is preliminary data.</text>
</comment>
<evidence type="ECO:0000259" key="5">
    <source>
        <dbReference type="Pfam" id="PF04003"/>
    </source>
</evidence>
<evidence type="ECO:0000256" key="2">
    <source>
        <dbReference type="ARBA" id="ARBA00023242"/>
    </source>
</evidence>
<dbReference type="InterPro" id="IPR007148">
    <property type="entry name" value="SSU_processome_Utp12"/>
</dbReference>
<keyword evidence="2" id="KW-0539">Nucleus</keyword>
<feature type="compositionally biased region" description="Basic and acidic residues" evidence="4">
    <location>
        <begin position="620"/>
        <end position="632"/>
    </location>
</feature>
<feature type="compositionally biased region" description="Acidic residues" evidence="4">
    <location>
        <begin position="633"/>
        <end position="656"/>
    </location>
</feature>
<evidence type="ECO:0000256" key="1">
    <source>
        <dbReference type="ARBA" id="ARBA00004604"/>
    </source>
</evidence>
<comment type="subcellular location">
    <subcellularLocation>
        <location evidence="1">Nucleus</location>
        <location evidence="1">Nucleolus</location>
    </subcellularLocation>
</comment>
<reference evidence="6 7" key="1">
    <citation type="submission" date="2018-11" db="EMBL/GenBank/DDBJ databases">
        <title>Genome sequence of Saitozyma podzolica DSM 27192.</title>
        <authorList>
            <person name="Aliyu H."/>
            <person name="Gorte O."/>
            <person name="Ochsenreither K."/>
        </authorList>
    </citation>
    <scope>NUCLEOTIDE SEQUENCE [LARGE SCALE GENOMIC DNA]</scope>
    <source>
        <strain evidence="6 7">DSM 27192</strain>
    </source>
</reference>
<feature type="region of interest" description="Disordered" evidence="4">
    <location>
        <begin position="1"/>
        <end position="32"/>
    </location>
</feature>
<dbReference type="SUPFAM" id="SSF50998">
    <property type="entry name" value="Quinoprotein alcohol dehydrogenase-like"/>
    <property type="match status" value="1"/>
</dbReference>
<feature type="region of interest" description="Disordered" evidence="4">
    <location>
        <begin position="86"/>
        <end position="105"/>
    </location>
</feature>
<feature type="domain" description="Small-subunit processome Utp12" evidence="5">
    <location>
        <begin position="484"/>
        <end position="601"/>
    </location>
</feature>
<comment type="similarity">
    <text evidence="3">Belongs to the UTP5 family.</text>
</comment>
<dbReference type="PANTHER" id="PTHR44267">
    <property type="entry name" value="WD REPEAT-CONTAINING PROTEIN 43"/>
    <property type="match status" value="1"/>
</dbReference>
<keyword evidence="7" id="KW-1185">Reference proteome</keyword>
<dbReference type="Proteomes" id="UP000279259">
    <property type="component" value="Unassembled WGS sequence"/>
</dbReference>
<evidence type="ECO:0000313" key="7">
    <source>
        <dbReference type="Proteomes" id="UP000279259"/>
    </source>
</evidence>
<evidence type="ECO:0000313" key="6">
    <source>
        <dbReference type="EMBL" id="RSH91154.1"/>
    </source>
</evidence>
<accession>A0A427YJ77</accession>
<name>A0A427YJ77_9TREE</name>
<feature type="region of interest" description="Disordered" evidence="4">
    <location>
        <begin position="620"/>
        <end position="719"/>
    </location>
</feature>
<dbReference type="STRING" id="1890683.A0A427YJ77"/>
<feature type="compositionally biased region" description="Acidic residues" evidence="4">
    <location>
        <begin position="664"/>
        <end position="719"/>
    </location>
</feature>
<organism evidence="6 7">
    <name type="scientific">Saitozyma podzolica</name>
    <dbReference type="NCBI Taxonomy" id="1890683"/>
    <lineage>
        <taxon>Eukaryota</taxon>
        <taxon>Fungi</taxon>
        <taxon>Dikarya</taxon>
        <taxon>Basidiomycota</taxon>
        <taxon>Agaricomycotina</taxon>
        <taxon>Tremellomycetes</taxon>
        <taxon>Tremellales</taxon>
        <taxon>Trimorphomycetaceae</taxon>
        <taxon>Saitozyma</taxon>
    </lineage>
</organism>
<dbReference type="PANTHER" id="PTHR44267:SF1">
    <property type="entry name" value="WD REPEAT-CONTAINING PROTEIN 43"/>
    <property type="match status" value="1"/>
</dbReference>
<dbReference type="AlphaFoldDB" id="A0A427YJ77"/>
<gene>
    <name evidence="6" type="primary">UTP5</name>
    <name evidence="6" type="ORF">EHS25_009453</name>
</gene>
<sequence length="719" mass="76176">MAPKQPVAGPSRPKASTSAAAQSPPPPASISSFNPARSQFALALPVLGSADKLAIWDVTADRLLVEWEVEGASKVSTLCWASVPSAKGQGKRKRPKHDAGADDGDEDVVVLTTEKSQVFVFSPKRGLLRKLDLPSSVTASWSSERGVILASASSLYLLSPDAGSISHTFALPTNTPPPSAVAALPSTAADILRVLVASISVFVLSLNVGSGKVTEATSPLPVSTSSVTSLLPLLSSPQGTSFLVVSADDRTVSQYTLPAGQNKAKLSYRYASPTLAPAHSVSSTPSHVSVLHVSGEISIFNVPKELDFARPKSDSKPDVVKVVEGKEERQSRICRAAFALTEAGEPGALLVGRMAGAGRLRWHRATFEQPEGGVRAETVVKCDAQDLVAQSDSKTTTPLQRFAAPTAVAEIAEPVTGDDPSSTLPADVDMADLSLGERLLALPNGGPNGDVKTPKAKSSAAALDGPVNAASLTRLLVQALHTSDPALLSVCLSHRDPVLIRNTIRKMPAQMALPLLKACVERLGQGKGANRRGGSRGAAQNEQQGRGTVEWVKGVLVERGAILMTMPSLPLHLANLSQLLNTRLQLYQPLLSLSGRLDLALAQITMRRIAAEQAEAMKLDEGKRGEGERYVEGESEDEDDDEVVVEVGDGDGEIEDVDMRAFGSEDEEDFDESDEDDEDDEDDDDDEDDEDPLESGDEGLLDLEAEESGSEEEEESDEE</sequence>
<proteinExistence type="inferred from homology"/>
<protein>
    <submittedName>
        <fullName evidence="6">Small subunit (SSU) processome component</fullName>
    </submittedName>
</protein>
<evidence type="ECO:0000256" key="3">
    <source>
        <dbReference type="ARBA" id="ARBA00038335"/>
    </source>
</evidence>